<accession>A0A6M4IGV4</accession>
<dbReference type="CDD" id="cd00002">
    <property type="entry name" value="YbaK_deacylase"/>
    <property type="match status" value="1"/>
</dbReference>
<dbReference type="GO" id="GO:0006412">
    <property type="term" value="P:translation"/>
    <property type="evidence" value="ECO:0007669"/>
    <property type="project" value="UniProtKB-KW"/>
</dbReference>
<dbReference type="Gene3D" id="3.90.960.10">
    <property type="entry name" value="YbaK/aminoacyl-tRNA synthetase-associated domain"/>
    <property type="match status" value="1"/>
</dbReference>
<dbReference type="PIRSF" id="PIRSF006181">
    <property type="entry name" value="EbsC_YbaK"/>
    <property type="match status" value="1"/>
</dbReference>
<keyword evidence="7" id="KW-1185">Reference proteome</keyword>
<evidence type="ECO:0000256" key="1">
    <source>
        <dbReference type="ARBA" id="ARBA00009798"/>
    </source>
</evidence>
<dbReference type="PANTHER" id="PTHR30411:SF0">
    <property type="entry name" value="CYS-TRNA(PRO)_CYS-TRNA(CYS) DEACYLASE YBAK"/>
    <property type="match status" value="1"/>
</dbReference>
<evidence type="ECO:0000256" key="2">
    <source>
        <dbReference type="ARBA" id="ARBA00022917"/>
    </source>
</evidence>
<dbReference type="GO" id="GO:0016829">
    <property type="term" value="F:lyase activity"/>
    <property type="evidence" value="ECO:0007669"/>
    <property type="project" value="UniProtKB-KW"/>
</dbReference>
<name>A0A6M4IGV4_9BACT</name>
<dbReference type="Proteomes" id="UP000500938">
    <property type="component" value="Chromosome"/>
</dbReference>
<keyword evidence="3 4" id="KW-0456">Lyase</keyword>
<dbReference type="NCBIfam" id="TIGR00011">
    <property type="entry name" value="YbaK_EbsC"/>
    <property type="match status" value="1"/>
</dbReference>
<evidence type="ECO:0000256" key="3">
    <source>
        <dbReference type="ARBA" id="ARBA00023239"/>
    </source>
</evidence>
<dbReference type="EMBL" id="CP053085">
    <property type="protein sequence ID" value="QJR34324.1"/>
    <property type="molecule type" value="Genomic_DNA"/>
</dbReference>
<evidence type="ECO:0000259" key="5">
    <source>
        <dbReference type="Pfam" id="PF04073"/>
    </source>
</evidence>
<evidence type="ECO:0000256" key="4">
    <source>
        <dbReference type="PIRNR" id="PIRNR006181"/>
    </source>
</evidence>
<dbReference type="InterPro" id="IPR007214">
    <property type="entry name" value="YbaK/aa-tRNA-synth-assoc-dom"/>
</dbReference>
<dbReference type="AlphaFoldDB" id="A0A6M4IGV4"/>
<evidence type="ECO:0000313" key="6">
    <source>
        <dbReference type="EMBL" id="QJR34324.1"/>
    </source>
</evidence>
<dbReference type="Pfam" id="PF04073">
    <property type="entry name" value="tRNA_edit"/>
    <property type="match status" value="1"/>
</dbReference>
<comment type="similarity">
    <text evidence="1 4">Belongs to the prolyl-tRNA editing family. YbaK/EbsC subfamily.</text>
</comment>
<reference evidence="6 7" key="1">
    <citation type="submission" date="2020-05" db="EMBL/GenBank/DDBJ databases">
        <title>Complete genome sequence of Gemmatimonas greenlandica TET16.</title>
        <authorList>
            <person name="Zeng Y."/>
        </authorList>
    </citation>
    <scope>NUCLEOTIDE SEQUENCE [LARGE SCALE GENOMIC DNA]</scope>
    <source>
        <strain evidence="6 7">TET16</strain>
    </source>
</reference>
<dbReference type="KEGG" id="ggr:HKW67_01695"/>
<dbReference type="PANTHER" id="PTHR30411">
    <property type="entry name" value="CYTOPLASMIC PROTEIN"/>
    <property type="match status" value="1"/>
</dbReference>
<keyword evidence="2 4" id="KW-0648">Protein biosynthesis</keyword>
<dbReference type="RefSeq" id="WP_171223750.1">
    <property type="nucleotide sequence ID" value="NZ_CP053085.1"/>
</dbReference>
<gene>
    <name evidence="6" type="primary">ybaK</name>
    <name evidence="6" type="ORF">HKW67_01695</name>
</gene>
<sequence>MTPAILLVRKAKIAHDVLSYEHDPAAESYGREAVDLLQLEPTMVFKTLVADAEGVGLVCAVVPVLMMLDLKALADAVGARRVRMADPAAAERATGYVVGGISPLGQKKQLPVVIDATALAFERVYVSAGRRGLELSLAPMDLVKLSRGRTGPIARA</sequence>
<dbReference type="InterPro" id="IPR004369">
    <property type="entry name" value="Prolyl-tRNA_editing_YbaK/EbsC"/>
</dbReference>
<protein>
    <recommendedName>
        <fullName evidence="4">Cys-tRNA(Pro)/Cys-tRNA(Cys) deacylase</fullName>
        <ecNumber evidence="4">4.2.-.-</ecNumber>
    </recommendedName>
</protein>
<dbReference type="SUPFAM" id="SSF55826">
    <property type="entry name" value="YbaK/ProRS associated domain"/>
    <property type="match status" value="1"/>
</dbReference>
<proteinExistence type="inferred from homology"/>
<feature type="domain" description="YbaK/aminoacyl-tRNA synthetase-associated" evidence="5">
    <location>
        <begin position="31"/>
        <end position="145"/>
    </location>
</feature>
<dbReference type="GO" id="GO:0002161">
    <property type="term" value="F:aminoacyl-tRNA deacylase activity"/>
    <property type="evidence" value="ECO:0007669"/>
    <property type="project" value="InterPro"/>
</dbReference>
<evidence type="ECO:0000313" key="7">
    <source>
        <dbReference type="Proteomes" id="UP000500938"/>
    </source>
</evidence>
<dbReference type="EC" id="4.2.-.-" evidence="4"/>
<dbReference type="InterPro" id="IPR036754">
    <property type="entry name" value="YbaK/aa-tRNA-synt-asso_dom_sf"/>
</dbReference>
<organism evidence="6 7">
    <name type="scientific">Gemmatimonas groenlandica</name>
    <dbReference type="NCBI Taxonomy" id="2732249"/>
    <lineage>
        <taxon>Bacteria</taxon>
        <taxon>Pseudomonadati</taxon>
        <taxon>Gemmatimonadota</taxon>
        <taxon>Gemmatimonadia</taxon>
        <taxon>Gemmatimonadales</taxon>
        <taxon>Gemmatimonadaceae</taxon>
        <taxon>Gemmatimonas</taxon>
    </lineage>
</organism>